<comment type="caution">
    <text evidence="2">The sequence shown here is derived from an EMBL/GenBank/DDBJ whole genome shotgun (WGS) entry which is preliminary data.</text>
</comment>
<dbReference type="InterPro" id="IPR026983">
    <property type="entry name" value="DHC"/>
</dbReference>
<evidence type="ECO:0000259" key="1">
    <source>
        <dbReference type="Pfam" id="PF18199"/>
    </source>
</evidence>
<dbReference type="AlphaFoldDB" id="A0ABD2MQC8"/>
<evidence type="ECO:0000313" key="2">
    <source>
        <dbReference type="EMBL" id="KAL3268445.1"/>
    </source>
</evidence>
<reference evidence="2 3" key="1">
    <citation type="journal article" date="2021" name="BMC Biol.">
        <title>Horizontally acquired antibacterial genes associated with adaptive radiation of ladybird beetles.</title>
        <authorList>
            <person name="Li H.S."/>
            <person name="Tang X.F."/>
            <person name="Huang Y.H."/>
            <person name="Xu Z.Y."/>
            <person name="Chen M.L."/>
            <person name="Du X.Y."/>
            <person name="Qiu B.Y."/>
            <person name="Chen P.T."/>
            <person name="Zhang W."/>
            <person name="Slipinski A."/>
            <person name="Escalona H.E."/>
            <person name="Waterhouse R.M."/>
            <person name="Zwick A."/>
            <person name="Pang H."/>
        </authorList>
    </citation>
    <scope>NUCLEOTIDE SEQUENCE [LARGE SCALE GENOMIC DNA]</scope>
    <source>
        <strain evidence="2">SYSU2018</strain>
    </source>
</reference>
<keyword evidence="3" id="KW-1185">Reference proteome</keyword>
<dbReference type="EMBL" id="JABFTP020000021">
    <property type="protein sequence ID" value="KAL3268445.1"/>
    <property type="molecule type" value="Genomic_DNA"/>
</dbReference>
<organism evidence="2 3">
    <name type="scientific">Cryptolaemus montrouzieri</name>
    <dbReference type="NCBI Taxonomy" id="559131"/>
    <lineage>
        <taxon>Eukaryota</taxon>
        <taxon>Metazoa</taxon>
        <taxon>Ecdysozoa</taxon>
        <taxon>Arthropoda</taxon>
        <taxon>Hexapoda</taxon>
        <taxon>Insecta</taxon>
        <taxon>Pterygota</taxon>
        <taxon>Neoptera</taxon>
        <taxon>Endopterygota</taxon>
        <taxon>Coleoptera</taxon>
        <taxon>Polyphaga</taxon>
        <taxon>Cucujiformia</taxon>
        <taxon>Coccinelloidea</taxon>
        <taxon>Coccinellidae</taxon>
        <taxon>Scymninae</taxon>
        <taxon>Scymnini</taxon>
        <taxon>Cryptolaemus</taxon>
    </lineage>
</organism>
<evidence type="ECO:0000313" key="3">
    <source>
        <dbReference type="Proteomes" id="UP001516400"/>
    </source>
</evidence>
<dbReference type="InterPro" id="IPR041228">
    <property type="entry name" value="Dynein_C"/>
</dbReference>
<feature type="domain" description="Dynein heavy chain C-terminal" evidence="1">
    <location>
        <begin position="48"/>
        <end position="116"/>
    </location>
</feature>
<feature type="non-terminal residue" evidence="2">
    <location>
        <position position="1"/>
    </location>
</feature>
<dbReference type="Proteomes" id="UP001516400">
    <property type="component" value="Unassembled WGS sequence"/>
</dbReference>
<protein>
    <recommendedName>
        <fullName evidence="1">Dynein heavy chain C-terminal domain-containing protein</fullName>
    </recommendedName>
</protein>
<sequence length="116" mass="13005">LSSLPTYYIPRDGSLHSYQDYITLLPNIDRPEAFGQHPNADITSQIIESRNLFETLMSLQIQSTSSLAESKEDKVGKLASDVLSKIPQVIDYENTEKLIGADKKPLDVVLLQEISR</sequence>
<dbReference type="PANTHER" id="PTHR22878">
    <property type="entry name" value="DYNEIN HEAVY CHAIN 6, AXONEMAL-LIKE-RELATED"/>
    <property type="match status" value="1"/>
</dbReference>
<dbReference type="Pfam" id="PF18199">
    <property type="entry name" value="Dynein_C"/>
    <property type="match status" value="1"/>
</dbReference>
<gene>
    <name evidence="2" type="ORF">HHI36_007556</name>
</gene>
<dbReference type="Gene3D" id="1.20.1270.280">
    <property type="match status" value="1"/>
</dbReference>
<proteinExistence type="predicted"/>
<name>A0ABD2MQC8_9CUCU</name>
<dbReference type="PANTHER" id="PTHR22878:SF68">
    <property type="entry name" value="DYNEIN HEAVY CHAIN 6, AXONEMAL-LIKE"/>
    <property type="match status" value="1"/>
</dbReference>
<accession>A0ABD2MQC8</accession>